<dbReference type="GO" id="GO:0005930">
    <property type="term" value="C:axoneme"/>
    <property type="evidence" value="ECO:0007669"/>
    <property type="project" value="UniProtKB-SubCell"/>
</dbReference>
<feature type="region of interest" description="Disordered" evidence="2">
    <location>
        <begin position="311"/>
        <end position="334"/>
    </location>
</feature>
<keyword evidence="4" id="KW-1185">Reference proteome</keyword>
<dbReference type="InterPro" id="IPR006553">
    <property type="entry name" value="Leu-rich_rpt_Cys-con_subtyp"/>
</dbReference>
<evidence type="ECO:0000313" key="3">
    <source>
        <dbReference type="EMBL" id="KAI7843383.1"/>
    </source>
</evidence>
<sequence length="667" mass="70333">MDELVLRKIVAAVGDSATLAMLSCCCRLLRRLAAEEREERGYCPHLWHLLGHKVPCDSAAQARAAAMLAGRFRRQLLLDLAEAQARGVAYDGRLHSYDLVSLPDRGAFLERVELVAADLQHMLFYSGGLRVLAALSFVDRPAGAPSSSSGSRQPRLFSSILCSVLVRAPLRLGLLFLEPPLLIGAADYLLATQLDPVAREQLATLAEAARWRQRFGPDDDVHILWQSLVRYIPSFTLVAGSLHGCLDSTIVRTAAARGTLALRYLDISGSVALSDAAIAMLLGLCPRLRVLHALDSNLGPASLAALAGRAVQPTEQQEHSRQHRQAGPYGATAAANGMASEATTQLEVGLGSLHLDVSGPTAQPGAATRHPPAAQVADSGAAAALTWPACQLLERLAIGGSSCRLKGSALRRALRCLPNLTDLGLHSCEVHAVLDPLLPLAGSKGGNKSSSKAEAIGHVLSQLSRLEVMGCDDFSPPHVAVLLQHCTSLRRLALSSKQLAADRFDRQQHGSLSGRSSSSDGGCGSSSGLPSLQHLAVGYGAGGTFLVHAAEQAPHLTSLTIHLGAAASDSQLAAVAASCRHLERLCLQGANVSDEGVISVLERCPRLTSLQLCSCVGPLTDRLGTACIARRGTALRLRELHIGWGASQLTDDGLAALLHPDVAELQC</sequence>
<name>A0AAD5DVP6_9CHLO</name>
<dbReference type="PANTHER" id="PTHR13382">
    <property type="entry name" value="MITOCHONDRIAL ATP SYNTHASE COUPLING FACTOR B"/>
    <property type="match status" value="1"/>
</dbReference>
<evidence type="ECO:0000313" key="4">
    <source>
        <dbReference type="Proteomes" id="UP001205105"/>
    </source>
</evidence>
<dbReference type="InterPro" id="IPR032675">
    <property type="entry name" value="LRR_dom_sf"/>
</dbReference>
<dbReference type="Proteomes" id="UP001205105">
    <property type="component" value="Unassembled WGS sequence"/>
</dbReference>
<organism evidence="3 4">
    <name type="scientific">Chlorella ohadii</name>
    <dbReference type="NCBI Taxonomy" id="2649997"/>
    <lineage>
        <taxon>Eukaryota</taxon>
        <taxon>Viridiplantae</taxon>
        <taxon>Chlorophyta</taxon>
        <taxon>core chlorophytes</taxon>
        <taxon>Trebouxiophyceae</taxon>
        <taxon>Chlorellales</taxon>
        <taxon>Chlorellaceae</taxon>
        <taxon>Chlorella clade</taxon>
        <taxon>Chlorella</taxon>
    </lineage>
</organism>
<dbReference type="PANTHER" id="PTHR13382:SF21">
    <property type="entry name" value="OS12G0601000 PROTEIN"/>
    <property type="match status" value="1"/>
</dbReference>
<evidence type="ECO:0000256" key="1">
    <source>
        <dbReference type="ARBA" id="ARBA00004430"/>
    </source>
</evidence>
<dbReference type="Gene3D" id="3.80.10.10">
    <property type="entry name" value="Ribonuclease Inhibitor"/>
    <property type="match status" value="3"/>
</dbReference>
<feature type="compositionally biased region" description="Low complexity" evidence="2">
    <location>
        <begin position="510"/>
        <end position="526"/>
    </location>
</feature>
<accession>A0AAD5DVP6</accession>
<dbReference type="SUPFAM" id="SSF52047">
    <property type="entry name" value="RNI-like"/>
    <property type="match status" value="1"/>
</dbReference>
<dbReference type="AlphaFoldDB" id="A0AAD5DVP6"/>
<feature type="region of interest" description="Disordered" evidence="2">
    <location>
        <begin position="506"/>
        <end position="526"/>
    </location>
</feature>
<comment type="subcellular location">
    <subcellularLocation>
        <location evidence="1">Cytoplasm</location>
        <location evidence="1">Cytoskeleton</location>
        <location evidence="1">Cilium axoneme</location>
    </subcellularLocation>
</comment>
<comment type="caution">
    <text evidence="3">The sequence shown here is derived from an EMBL/GenBank/DDBJ whole genome shotgun (WGS) entry which is preliminary data.</text>
</comment>
<proteinExistence type="predicted"/>
<gene>
    <name evidence="3" type="ORF">COHA_002981</name>
</gene>
<dbReference type="SMART" id="SM00367">
    <property type="entry name" value="LRR_CC"/>
    <property type="match status" value="5"/>
</dbReference>
<dbReference type="EMBL" id="JADXDR010000039">
    <property type="protein sequence ID" value="KAI7843383.1"/>
    <property type="molecule type" value="Genomic_DNA"/>
</dbReference>
<dbReference type="InterPro" id="IPR050648">
    <property type="entry name" value="F-box_LRR-repeat"/>
</dbReference>
<evidence type="ECO:0000256" key="2">
    <source>
        <dbReference type="SAM" id="MobiDB-lite"/>
    </source>
</evidence>
<reference evidence="3" key="1">
    <citation type="submission" date="2020-11" db="EMBL/GenBank/DDBJ databases">
        <title>Chlorella ohadii genome sequencing and assembly.</title>
        <authorList>
            <person name="Murik O."/>
            <person name="Treves H."/>
            <person name="Kedem I."/>
            <person name="Shotland Y."/>
            <person name="Kaplan A."/>
        </authorList>
    </citation>
    <scope>NUCLEOTIDE SEQUENCE</scope>
    <source>
        <strain evidence="3">1</strain>
    </source>
</reference>
<protein>
    <submittedName>
        <fullName evidence="3">Uncharacterized protein</fullName>
    </submittedName>
</protein>